<dbReference type="GO" id="GO:0006355">
    <property type="term" value="P:regulation of DNA-templated transcription"/>
    <property type="evidence" value="ECO:0007669"/>
    <property type="project" value="InterPro"/>
</dbReference>
<protein>
    <recommendedName>
        <fullName evidence="2">HTH merR-type domain-containing protein</fullName>
    </recommendedName>
</protein>
<feature type="transmembrane region" description="Helical" evidence="1">
    <location>
        <begin position="182"/>
        <end position="203"/>
    </location>
</feature>
<dbReference type="AlphaFoldDB" id="A0A2M8EIS2"/>
<keyword evidence="1" id="KW-0472">Membrane</keyword>
<gene>
    <name evidence="3" type="ORF">CO059_02200</name>
</gene>
<feature type="domain" description="HTH merR-type" evidence="2">
    <location>
        <begin position="42"/>
        <end position="103"/>
    </location>
</feature>
<keyword evidence="1" id="KW-0812">Transmembrane</keyword>
<dbReference type="GO" id="GO:0003677">
    <property type="term" value="F:DNA binding"/>
    <property type="evidence" value="ECO:0007669"/>
    <property type="project" value="InterPro"/>
</dbReference>
<dbReference type="InterPro" id="IPR009061">
    <property type="entry name" value="DNA-bd_dom_put_sf"/>
</dbReference>
<dbReference type="InterPro" id="IPR000551">
    <property type="entry name" value="MerR-type_HTH_dom"/>
</dbReference>
<keyword evidence="1" id="KW-1133">Transmembrane helix</keyword>
<proteinExistence type="predicted"/>
<comment type="caution">
    <text evidence="3">The sequence shown here is derived from an EMBL/GenBank/DDBJ whole genome shotgun (WGS) entry which is preliminary data.</text>
</comment>
<evidence type="ECO:0000256" key="1">
    <source>
        <dbReference type="SAM" id="Phobius"/>
    </source>
</evidence>
<dbReference type="EMBL" id="PFSK01000031">
    <property type="protein sequence ID" value="PJC22583.1"/>
    <property type="molecule type" value="Genomic_DNA"/>
</dbReference>
<dbReference type="SUPFAM" id="SSF46955">
    <property type="entry name" value="Putative DNA-binding domain"/>
    <property type="match status" value="1"/>
</dbReference>
<dbReference type="Proteomes" id="UP000228781">
    <property type="component" value="Unassembled WGS sequence"/>
</dbReference>
<accession>A0A2M8EIS2</accession>
<reference evidence="4" key="1">
    <citation type="submission" date="2017-09" db="EMBL/GenBank/DDBJ databases">
        <title>Depth-based differentiation of microbial function through sediment-hosted aquifers and enrichment of novel symbionts in the deep terrestrial subsurface.</title>
        <authorList>
            <person name="Probst A.J."/>
            <person name="Ladd B."/>
            <person name="Jarett J.K."/>
            <person name="Geller-Mcgrath D.E."/>
            <person name="Sieber C.M.K."/>
            <person name="Emerson J.B."/>
            <person name="Anantharaman K."/>
            <person name="Thomas B.C."/>
            <person name="Malmstrom R."/>
            <person name="Stieglmeier M."/>
            <person name="Klingl A."/>
            <person name="Woyke T."/>
            <person name="Ryan C.M."/>
            <person name="Banfield J.F."/>
        </authorList>
    </citation>
    <scope>NUCLEOTIDE SEQUENCE [LARGE SCALE GENOMIC DNA]</scope>
</reference>
<evidence type="ECO:0000313" key="3">
    <source>
        <dbReference type="EMBL" id="PJC22583.1"/>
    </source>
</evidence>
<evidence type="ECO:0000259" key="2">
    <source>
        <dbReference type="Pfam" id="PF13411"/>
    </source>
</evidence>
<feature type="non-terminal residue" evidence="3">
    <location>
        <position position="364"/>
    </location>
</feature>
<dbReference type="Pfam" id="PF13411">
    <property type="entry name" value="MerR_1"/>
    <property type="match status" value="1"/>
</dbReference>
<name>A0A2M8EIS2_UNCKA</name>
<organism evidence="3 4">
    <name type="scientific">candidate division WWE3 bacterium CG_4_9_14_0_2_um_filter_48_10</name>
    <dbReference type="NCBI Taxonomy" id="1975078"/>
    <lineage>
        <taxon>Bacteria</taxon>
        <taxon>Katanobacteria</taxon>
    </lineage>
</organism>
<dbReference type="Gene3D" id="1.10.1660.10">
    <property type="match status" value="1"/>
</dbReference>
<sequence length="364" mass="40439">MSEPLPLPPGGIEENEKYIPIDEIIRRATTLGISLGRPNSNPYHTLRYYTKIGLLPHMARKVPYPGAPTTVGHYPESVLETLRKIAELKEQGLDNEVIKQELEKQKIKKTEDQVIAKLAPSLSVGGVEKPPPPPTPSLVPSSFFTLPEVLRNISQTFADFTIFVRNMIRKPYPYQEPVRSKLLSHLLTLLLIFITLAILSLGFSDLTRARVKRWLFDGFWNHFASQVVSVVSPKAGQEIKGEILAREILNPVVDINDIFEYKTVTSDQGQETRLRAKLPLDADKLVTSSIEVIKTGVLNTARFLGTIFFGSGDKYYVTPAADASLHSLRVEEAVEADLVATDYLIVGSSTTVANLNADFLDSLD</sequence>
<evidence type="ECO:0000313" key="4">
    <source>
        <dbReference type="Proteomes" id="UP000228781"/>
    </source>
</evidence>